<comment type="caution">
    <text evidence="1">The sequence shown here is derived from an EMBL/GenBank/DDBJ whole genome shotgun (WGS) entry which is preliminary data.</text>
</comment>
<dbReference type="AlphaFoldDB" id="A0A5C5YZQ4"/>
<dbReference type="EMBL" id="SJPJ01000001">
    <property type="protein sequence ID" value="TWT80539.1"/>
    <property type="molecule type" value="Genomic_DNA"/>
</dbReference>
<proteinExistence type="predicted"/>
<dbReference type="InterPro" id="IPR014825">
    <property type="entry name" value="DNA_alkylation"/>
</dbReference>
<protein>
    <submittedName>
        <fullName evidence="1">DNA alkylation repair enzyme</fullName>
    </submittedName>
</protein>
<gene>
    <name evidence="1" type="ORF">CA13_19840</name>
</gene>
<evidence type="ECO:0000313" key="1">
    <source>
        <dbReference type="EMBL" id="TWT80539.1"/>
    </source>
</evidence>
<accession>A0A5C5YZQ4</accession>
<keyword evidence="2" id="KW-1185">Reference proteome</keyword>
<evidence type="ECO:0000313" key="2">
    <source>
        <dbReference type="Proteomes" id="UP000315010"/>
    </source>
</evidence>
<reference evidence="1 2" key="1">
    <citation type="submission" date="2019-02" db="EMBL/GenBank/DDBJ databases">
        <title>Deep-cultivation of Planctomycetes and their phenomic and genomic characterization uncovers novel biology.</title>
        <authorList>
            <person name="Wiegand S."/>
            <person name="Jogler M."/>
            <person name="Boedeker C."/>
            <person name="Pinto D."/>
            <person name="Vollmers J."/>
            <person name="Rivas-Marin E."/>
            <person name="Kohn T."/>
            <person name="Peeters S.H."/>
            <person name="Heuer A."/>
            <person name="Rast P."/>
            <person name="Oberbeckmann S."/>
            <person name="Bunk B."/>
            <person name="Jeske O."/>
            <person name="Meyerdierks A."/>
            <person name="Storesund J.E."/>
            <person name="Kallscheuer N."/>
            <person name="Luecker S."/>
            <person name="Lage O.M."/>
            <person name="Pohl T."/>
            <person name="Merkel B.J."/>
            <person name="Hornburger P."/>
            <person name="Mueller R.-W."/>
            <person name="Bruemmer F."/>
            <person name="Labrenz M."/>
            <person name="Spormann A.M."/>
            <person name="Op Den Camp H."/>
            <person name="Overmann J."/>
            <person name="Amann R."/>
            <person name="Jetten M.S.M."/>
            <person name="Mascher T."/>
            <person name="Medema M.H."/>
            <person name="Devos D.P."/>
            <person name="Kaster A.-K."/>
            <person name="Ovreas L."/>
            <person name="Rohde M."/>
            <person name="Galperin M.Y."/>
            <person name="Jogler C."/>
        </authorList>
    </citation>
    <scope>NUCLEOTIDE SEQUENCE [LARGE SCALE GENOMIC DNA]</scope>
    <source>
        <strain evidence="1 2">CA13</strain>
    </source>
</reference>
<dbReference type="RefSeq" id="WP_146395642.1">
    <property type="nucleotide sequence ID" value="NZ_SJPJ01000001.1"/>
</dbReference>
<dbReference type="SUPFAM" id="SSF48371">
    <property type="entry name" value="ARM repeat"/>
    <property type="match status" value="1"/>
</dbReference>
<dbReference type="InterPro" id="IPR016024">
    <property type="entry name" value="ARM-type_fold"/>
</dbReference>
<dbReference type="Gene3D" id="1.25.10.90">
    <property type="match status" value="1"/>
</dbReference>
<sequence>MNKSTVVAYLKKNQDSRGIEHWKKQNESELKSYGIGLTILRKFAKTIGRDAKLAKSLWNSNYYEMKIISILIDDPKTMTVEQAESQVEELEGGYLVHVFSTCGAPLAKTRFVVELADNWINSEDSIRCRCGYGLLYEISKSKKKSVPDEAYFLANVADIDKKRNHVSTPVLMAMAAALMGIGMRTKKLNRAALKVARAIGPITHSESCDPFDVVKHLTSDHAKQKLGL</sequence>
<dbReference type="Proteomes" id="UP000315010">
    <property type="component" value="Unassembled WGS sequence"/>
</dbReference>
<organism evidence="1 2">
    <name type="scientific">Novipirellula herctigrandis</name>
    <dbReference type="NCBI Taxonomy" id="2527986"/>
    <lineage>
        <taxon>Bacteria</taxon>
        <taxon>Pseudomonadati</taxon>
        <taxon>Planctomycetota</taxon>
        <taxon>Planctomycetia</taxon>
        <taxon>Pirellulales</taxon>
        <taxon>Pirellulaceae</taxon>
        <taxon>Novipirellula</taxon>
    </lineage>
</organism>
<name>A0A5C5YZQ4_9BACT</name>
<dbReference type="Pfam" id="PF08713">
    <property type="entry name" value="DNA_alkylation"/>
    <property type="match status" value="1"/>
</dbReference>
<dbReference type="PANTHER" id="PTHR41291:SF1">
    <property type="entry name" value="DNA ALKYLATION REPAIR PROTEIN"/>
    <property type="match status" value="1"/>
</dbReference>
<dbReference type="PANTHER" id="PTHR41291">
    <property type="entry name" value="DNA ALKYLATION REPAIR PROTEIN"/>
    <property type="match status" value="1"/>
</dbReference>
<dbReference type="OrthoDB" id="9801369at2"/>